<name>A0ACC2LKH7_PERAE</name>
<gene>
    <name evidence="1" type="ORF">MRB53_027121</name>
</gene>
<evidence type="ECO:0000313" key="1">
    <source>
        <dbReference type="EMBL" id="KAJ8633785.1"/>
    </source>
</evidence>
<evidence type="ECO:0000313" key="2">
    <source>
        <dbReference type="Proteomes" id="UP001234297"/>
    </source>
</evidence>
<protein>
    <submittedName>
        <fullName evidence="1">Uncharacterized protein</fullName>
    </submittedName>
</protein>
<proteinExistence type="predicted"/>
<organism evidence="1 2">
    <name type="scientific">Persea americana</name>
    <name type="common">Avocado</name>
    <dbReference type="NCBI Taxonomy" id="3435"/>
    <lineage>
        <taxon>Eukaryota</taxon>
        <taxon>Viridiplantae</taxon>
        <taxon>Streptophyta</taxon>
        <taxon>Embryophyta</taxon>
        <taxon>Tracheophyta</taxon>
        <taxon>Spermatophyta</taxon>
        <taxon>Magnoliopsida</taxon>
        <taxon>Magnoliidae</taxon>
        <taxon>Laurales</taxon>
        <taxon>Lauraceae</taxon>
        <taxon>Persea</taxon>
    </lineage>
</organism>
<comment type="caution">
    <text evidence="1">The sequence shown here is derived from an EMBL/GenBank/DDBJ whole genome shotgun (WGS) entry which is preliminary data.</text>
</comment>
<dbReference type="Proteomes" id="UP001234297">
    <property type="component" value="Chromosome 8"/>
</dbReference>
<dbReference type="EMBL" id="CM056816">
    <property type="protein sequence ID" value="KAJ8633785.1"/>
    <property type="molecule type" value="Genomic_DNA"/>
</dbReference>
<sequence>MRSMRTQESVQISSLLFAISFKNQTVVLSHATIYIGSIQIQCPSLLSCGMRKVHVNVNTVPLRVSFVSAMKLLRQATAMGPSKQEHRLEKFMKATGYAN</sequence>
<reference evidence="1 2" key="1">
    <citation type="journal article" date="2022" name="Hortic Res">
        <title>A haplotype resolved chromosomal level avocado genome allows analysis of novel avocado genes.</title>
        <authorList>
            <person name="Nath O."/>
            <person name="Fletcher S.J."/>
            <person name="Hayward A."/>
            <person name="Shaw L.M."/>
            <person name="Masouleh A.K."/>
            <person name="Furtado A."/>
            <person name="Henry R.J."/>
            <person name="Mitter N."/>
        </authorList>
    </citation>
    <scope>NUCLEOTIDE SEQUENCE [LARGE SCALE GENOMIC DNA]</scope>
    <source>
        <strain evidence="2">cv. Hass</strain>
    </source>
</reference>
<keyword evidence="2" id="KW-1185">Reference proteome</keyword>
<accession>A0ACC2LKH7</accession>